<dbReference type="RefSeq" id="WP_045615984.1">
    <property type="nucleotide sequence ID" value="NZ_JYGT01000010.1"/>
</dbReference>
<dbReference type="PATRIC" id="fig|28037.216.peg.1677"/>
<sequence length="75" mass="8624">MWTRGQIHYHEQIVDYIAKVSDQPSDVGIDLGCVFKLEVEVAEKTIISYDRGWDIYPESDEQEAILEVVLKALKV</sequence>
<feature type="domain" description="DUF7678" evidence="1">
    <location>
        <begin position="1"/>
        <end position="73"/>
    </location>
</feature>
<proteinExistence type="predicted"/>
<accession>A0A0F2DT78</accession>
<dbReference type="EMBL" id="JYGT01000010">
    <property type="protein sequence ID" value="KJQ74187.1"/>
    <property type="molecule type" value="Genomic_DNA"/>
</dbReference>
<evidence type="ECO:0000313" key="3">
    <source>
        <dbReference type="Proteomes" id="UP000033489"/>
    </source>
</evidence>
<evidence type="ECO:0000259" key="1">
    <source>
        <dbReference type="Pfam" id="PF24726"/>
    </source>
</evidence>
<dbReference type="InterPro" id="IPR056095">
    <property type="entry name" value="DUF7678"/>
</dbReference>
<dbReference type="Proteomes" id="UP000033489">
    <property type="component" value="Unassembled WGS sequence"/>
</dbReference>
<name>A0A0F2DT78_9STRE</name>
<organism evidence="2 3">
    <name type="scientific">Streptococcus infantis</name>
    <dbReference type="NCBI Taxonomy" id="68892"/>
    <lineage>
        <taxon>Bacteria</taxon>
        <taxon>Bacillati</taxon>
        <taxon>Bacillota</taxon>
        <taxon>Bacilli</taxon>
        <taxon>Lactobacillales</taxon>
        <taxon>Streptococcaceae</taxon>
        <taxon>Streptococcus</taxon>
    </lineage>
</organism>
<dbReference type="OrthoDB" id="1669335at2"/>
<reference evidence="2 3" key="1">
    <citation type="submission" date="2015-02" db="EMBL/GenBank/DDBJ databases">
        <title>Evolution of amylase-binding proteins of oral streptococcal species.</title>
        <authorList>
            <person name="Haase E.M."/>
        </authorList>
    </citation>
    <scope>NUCLEOTIDE SEQUENCE [LARGE SCALE GENOMIC DNA]</scope>
    <source>
        <strain evidence="2 3">UC921A</strain>
    </source>
</reference>
<gene>
    <name evidence="2" type="ORF">TZ94_01709</name>
</gene>
<dbReference type="Pfam" id="PF24726">
    <property type="entry name" value="DUF7678"/>
    <property type="match status" value="1"/>
</dbReference>
<evidence type="ECO:0000313" key="2">
    <source>
        <dbReference type="EMBL" id="KJQ74187.1"/>
    </source>
</evidence>
<protein>
    <recommendedName>
        <fullName evidence="1">DUF7678 domain-containing protein</fullName>
    </recommendedName>
</protein>
<comment type="caution">
    <text evidence="2">The sequence shown here is derived from an EMBL/GenBank/DDBJ whole genome shotgun (WGS) entry which is preliminary data.</text>
</comment>
<dbReference type="AlphaFoldDB" id="A0A0F2DT78"/>